<feature type="compositionally biased region" description="Basic residues" evidence="5">
    <location>
        <begin position="1475"/>
        <end position="1486"/>
    </location>
</feature>
<dbReference type="InterPro" id="IPR001965">
    <property type="entry name" value="Znf_PHD"/>
</dbReference>
<feature type="region of interest" description="Disordered" evidence="5">
    <location>
        <begin position="357"/>
        <end position="587"/>
    </location>
</feature>
<evidence type="ECO:0000313" key="8">
    <source>
        <dbReference type="Proteomes" id="UP001221898"/>
    </source>
</evidence>
<feature type="compositionally biased region" description="Pro residues" evidence="5">
    <location>
        <begin position="1355"/>
        <end position="1382"/>
    </location>
</feature>
<evidence type="ECO:0000256" key="2">
    <source>
        <dbReference type="ARBA" id="ARBA00022723"/>
    </source>
</evidence>
<feature type="domain" description="PHD-type" evidence="6">
    <location>
        <begin position="1678"/>
        <end position="1789"/>
    </location>
</feature>
<feature type="compositionally biased region" description="Basic residues" evidence="5">
    <location>
        <begin position="1420"/>
        <end position="1439"/>
    </location>
</feature>
<dbReference type="InterPro" id="IPR052440">
    <property type="entry name" value="Trans_Reg/Chrom_Remod"/>
</dbReference>
<comment type="caution">
    <text evidence="7">The sequence shown here is derived from an EMBL/GenBank/DDBJ whole genome shotgun (WGS) entry which is preliminary data.</text>
</comment>
<feature type="compositionally biased region" description="Basic and acidic residues" evidence="5">
    <location>
        <begin position="1597"/>
        <end position="1612"/>
    </location>
</feature>
<feature type="compositionally biased region" description="Basic residues" evidence="5">
    <location>
        <begin position="1661"/>
        <end position="1672"/>
    </location>
</feature>
<dbReference type="PANTHER" id="PTHR14955:SF6">
    <property type="entry name" value="RETINOIC ACID-INDUCED PROTEIN 1"/>
    <property type="match status" value="1"/>
</dbReference>
<feature type="compositionally biased region" description="Low complexity" evidence="5">
    <location>
        <begin position="511"/>
        <end position="520"/>
    </location>
</feature>
<evidence type="ECO:0000256" key="5">
    <source>
        <dbReference type="SAM" id="MobiDB-lite"/>
    </source>
</evidence>
<dbReference type="InterPro" id="IPR013083">
    <property type="entry name" value="Znf_RING/FYVE/PHD"/>
</dbReference>
<dbReference type="Proteomes" id="UP001221898">
    <property type="component" value="Unassembled WGS sequence"/>
</dbReference>
<feature type="compositionally biased region" description="Basic and acidic residues" evidence="5">
    <location>
        <begin position="20"/>
        <end position="31"/>
    </location>
</feature>
<dbReference type="SMART" id="SM00249">
    <property type="entry name" value="PHD"/>
    <property type="match status" value="1"/>
</dbReference>
<keyword evidence="3" id="KW-0863">Zinc-finger</keyword>
<accession>A0AAD7RN26</accession>
<feature type="compositionally biased region" description="Basic and acidic residues" evidence="5">
    <location>
        <begin position="552"/>
        <end position="572"/>
    </location>
</feature>
<feature type="region of interest" description="Disordered" evidence="5">
    <location>
        <begin position="1595"/>
        <end position="1672"/>
    </location>
</feature>
<dbReference type="GO" id="GO:0008270">
    <property type="term" value="F:zinc ion binding"/>
    <property type="evidence" value="ECO:0007669"/>
    <property type="project" value="UniProtKB-KW"/>
</dbReference>
<feature type="compositionally biased region" description="Polar residues" evidence="5">
    <location>
        <begin position="1088"/>
        <end position="1101"/>
    </location>
</feature>
<feature type="compositionally biased region" description="Low complexity" evidence="5">
    <location>
        <begin position="858"/>
        <end position="871"/>
    </location>
</feature>
<dbReference type="GO" id="GO:0032922">
    <property type="term" value="P:circadian regulation of gene expression"/>
    <property type="evidence" value="ECO:0007669"/>
    <property type="project" value="TreeGrafter"/>
</dbReference>
<feature type="region of interest" description="Disordered" evidence="5">
    <location>
        <begin position="714"/>
        <end position="954"/>
    </location>
</feature>
<reference evidence="7" key="1">
    <citation type="journal article" date="2023" name="Science">
        <title>Genome structures resolve the early diversification of teleost fishes.</title>
        <authorList>
            <person name="Parey E."/>
            <person name="Louis A."/>
            <person name="Montfort J."/>
            <person name="Bouchez O."/>
            <person name="Roques C."/>
            <person name="Iampietro C."/>
            <person name="Lluch J."/>
            <person name="Castinel A."/>
            <person name="Donnadieu C."/>
            <person name="Desvignes T."/>
            <person name="Floi Bucao C."/>
            <person name="Jouanno E."/>
            <person name="Wen M."/>
            <person name="Mejri S."/>
            <person name="Dirks R."/>
            <person name="Jansen H."/>
            <person name="Henkel C."/>
            <person name="Chen W.J."/>
            <person name="Zahm M."/>
            <person name="Cabau C."/>
            <person name="Klopp C."/>
            <person name="Thompson A.W."/>
            <person name="Robinson-Rechavi M."/>
            <person name="Braasch I."/>
            <person name="Lecointre G."/>
            <person name="Bobe J."/>
            <person name="Postlethwait J.H."/>
            <person name="Berthelot C."/>
            <person name="Roest Crollius H."/>
            <person name="Guiguen Y."/>
        </authorList>
    </citation>
    <scope>NUCLEOTIDE SEQUENCE</scope>
    <source>
        <strain evidence="7">NC1722</strain>
    </source>
</reference>
<proteinExistence type="predicted"/>
<organism evidence="7 8">
    <name type="scientific">Aldrovandia affinis</name>
    <dbReference type="NCBI Taxonomy" id="143900"/>
    <lineage>
        <taxon>Eukaryota</taxon>
        <taxon>Metazoa</taxon>
        <taxon>Chordata</taxon>
        <taxon>Craniata</taxon>
        <taxon>Vertebrata</taxon>
        <taxon>Euteleostomi</taxon>
        <taxon>Actinopterygii</taxon>
        <taxon>Neopterygii</taxon>
        <taxon>Teleostei</taxon>
        <taxon>Notacanthiformes</taxon>
        <taxon>Halosauridae</taxon>
        <taxon>Aldrovandia</taxon>
    </lineage>
</organism>
<keyword evidence="8" id="KW-1185">Reference proteome</keyword>
<dbReference type="Gene3D" id="3.30.40.10">
    <property type="entry name" value="Zinc/RING finger domain, C3HC4 (zinc finger)"/>
    <property type="match status" value="1"/>
</dbReference>
<dbReference type="PANTHER" id="PTHR14955">
    <property type="entry name" value="RETINOIC ACID INDUCED 1/TRANSCRIPTION FACTOR 20"/>
    <property type="match status" value="1"/>
</dbReference>
<evidence type="ECO:0000256" key="1">
    <source>
        <dbReference type="ARBA" id="ARBA00022553"/>
    </source>
</evidence>
<feature type="compositionally biased region" description="Basic and acidic residues" evidence="5">
    <location>
        <begin position="1052"/>
        <end position="1079"/>
    </location>
</feature>
<evidence type="ECO:0000256" key="3">
    <source>
        <dbReference type="ARBA" id="ARBA00022771"/>
    </source>
</evidence>
<gene>
    <name evidence="7" type="ORF">AAFF_G00160770</name>
</gene>
<dbReference type="EMBL" id="JAINUG010000217">
    <property type="protein sequence ID" value="KAJ8387137.1"/>
    <property type="molecule type" value="Genomic_DNA"/>
</dbReference>
<feature type="compositionally biased region" description="Polar residues" evidence="5">
    <location>
        <begin position="270"/>
        <end position="279"/>
    </location>
</feature>
<feature type="compositionally biased region" description="Basic residues" evidence="5">
    <location>
        <begin position="1227"/>
        <end position="1237"/>
    </location>
</feature>
<feature type="compositionally biased region" description="Basic residues" evidence="5">
    <location>
        <begin position="1507"/>
        <end position="1516"/>
    </location>
</feature>
<sequence length="1791" mass="193676">MQSFRERSGFHGNQHCYQQEPHHESSRLEGYRHHHGDGAGGHGGGRGYQEAGSAAAGGGSKDCYGLPAYQGYAGDAAPPKKQYKEGKVSVSAQQHLQAGGYANHNPGGLGPAYPAQYLSEGHLQQKWPDSALLAPHYEQEASGTVGGPGAPAYSPLPHCYKGYSIPPSPAQYGRQLGPGGGGSGGGLKPSPYRSQSSYAYPQPPARPGYEQLPALAGIPTAQDSLAKYQHFGPPQQSYCLPDVSVRLPEQYYQNCSPGGAGHSPARSLGRSPSYSSTPSPLMEQGLLMPPHSHASVSVSQAVSYAAPGPPTATKERFPEKLLSNPSLWSLNALTSQVESISNNVQQLLLSEALVGGRRAGRRGAGAKKGDEFKAQTHEDASCSDAQSRGPLPETYGAPQPDPVDFQEAGYSSSPDEQLERSYYYCGGQSRSPAGSRHTLDGAPSCSLTSPDDASAKPEDRVGGLHGRDGGSSVAGLHGATHRERLDSTPRLTAAQARGGSLMRGIGEDQRSPPSGVVVPSPLRPQQGSPADMQGPRASLKETTFEGNPWSLIEREGVGKEKAAIDRDGKPEFAEGAEQQQGGWPDEDKCSSLFHKVDKVLMSKSFPGDLEEKIYRELQNQYYSHERESAEKASYPGAYSCDKDMHPAIKTETYKPELPTDYEALGRTAPFVWRDDLSQQDHYLPVKAEDLGQRPQLCSGVERFEEKLFLVTEEDKKREALEEQRPVPEPEGRAPSLGTGEIRGLAEKRGDELPPSADVLGVAVEPPVEERRSAARDAMASSYPVETVFPLQGEQAAPPTPARGHLDRRDAEVLEPDSPQLPGKSVLHPAPSWADTPPSPKKGDDDIEPGISCPSAVMPSPSAKSEPAAPSANLGALHRKHARGRRGRPGRPTHVGVRIRALPGAEDKGAPPVIASSKSTLLPDEMEVDGKELSGQVPKLSAAAEGFPSRMRTRSFTTQVAPKVCAAHLKRRPGPKPSDGTCPVADPPSHPKSLITKIKLMKQRGLAQGAVSHAKGKRGPAVGDRPDESRETPPLPTPNPVKDQKSMVLRSRKQTDETPAKEKEKEKEKEKRPKPTETKKQKAICPKDQQGTIPKPNLSTALQKGVYKPPVGKPEEKSVPVANKRKSSFQSPVPLKKQKWVKGSNVEARDPPVETTATGVRGPKRKPKRGEHLKVSPSPKILRSPPATRWTSPAFPLSVPQKPSICPREKVEWKACCRAAIQCQRPPTPRRRFWRKRTPANPPPPRRKEKKKGAGTCRASPWERTARRAAKPPVPGGGEGVRGSEAVPEAVPEAVLETTPEAVPKATSKTAPEVASLIVNTPRLAKQRAIKNNHEMHMKQRRKRRKGPTAAEQQDLPPPALPTPALPPALPPVLPPALPPASIQPPDSASPTASTPPLVPAPPICTEGPKVDVLTPSNAKVCKRGRPPRTPPAKRGRGKGSGKQSCQKVTAVTVTVPKKKPKTETSDDVDADVKKVPKLKVRHRKRCADHVSVAMEQEEEEKRAVLPPRRKPRRSKSRGGDLPFRPYVRMDGSEAPPSHCTVVNRLEDDLLLRQRRRKRKRCSALLTVPTNPSGVPKATAASSAAMLQGPWKALTVRLKPEPKEAGGEERAEEKEEEEKEEEKEGAIVAAPSVNPPGKTEGGKDLGRRGRPRRSAGGGPRRDRGRRRRRRRRPSFREQYRRLRLLQGGAGAGGGAGMRRLQREAESKEHWAHEACIVWTAGVVLLAGKLYGLSEATRLAARTDCSVCRRVGATISCRRQGCAQIFHFICAKDSGCLLQEEKFSLKCTEHKDM</sequence>
<dbReference type="InterPro" id="IPR034732">
    <property type="entry name" value="EPHD"/>
</dbReference>
<dbReference type="PROSITE" id="PS51805">
    <property type="entry name" value="EPHD"/>
    <property type="match status" value="1"/>
</dbReference>
<dbReference type="GO" id="GO:0006357">
    <property type="term" value="P:regulation of transcription by RNA polymerase II"/>
    <property type="evidence" value="ECO:0007669"/>
    <property type="project" value="TreeGrafter"/>
</dbReference>
<feature type="region of interest" description="Disordered" evidence="5">
    <location>
        <begin position="1"/>
        <end position="59"/>
    </location>
</feature>
<keyword evidence="2" id="KW-0479">Metal-binding</keyword>
<keyword evidence="4" id="KW-0862">Zinc</keyword>
<feature type="compositionally biased region" description="Acidic residues" evidence="5">
    <location>
        <begin position="1613"/>
        <end position="1622"/>
    </location>
</feature>
<feature type="compositionally biased region" description="Basic residues" evidence="5">
    <location>
        <begin position="1161"/>
        <end position="1170"/>
    </location>
</feature>
<feature type="compositionally biased region" description="Basic and acidic residues" evidence="5">
    <location>
        <begin position="367"/>
        <end position="380"/>
    </location>
</feature>
<feature type="compositionally biased region" description="Basic and acidic residues" evidence="5">
    <location>
        <begin position="453"/>
        <end position="468"/>
    </location>
</feature>
<keyword evidence="1" id="KW-0597">Phosphoprotein</keyword>
<protein>
    <recommendedName>
        <fullName evidence="6">PHD-type domain-containing protein</fullName>
    </recommendedName>
</protein>
<feature type="region of interest" description="Disordered" evidence="5">
    <location>
        <begin position="256"/>
        <end position="288"/>
    </location>
</feature>
<feature type="compositionally biased region" description="Basic residues" evidence="5">
    <location>
        <begin position="876"/>
        <end position="890"/>
    </location>
</feature>
<feature type="compositionally biased region" description="Low complexity" evidence="5">
    <location>
        <begin position="1441"/>
        <end position="1455"/>
    </location>
</feature>
<feature type="compositionally biased region" description="Basic and acidic residues" evidence="5">
    <location>
        <begin position="714"/>
        <end position="731"/>
    </location>
</feature>
<feature type="compositionally biased region" description="Gly residues" evidence="5">
    <location>
        <begin position="176"/>
        <end position="187"/>
    </location>
</feature>
<name>A0AAD7RN26_9TELE</name>
<feature type="region of interest" description="Disordered" evidence="5">
    <location>
        <begin position="170"/>
        <end position="208"/>
    </location>
</feature>
<dbReference type="Pfam" id="PF13771">
    <property type="entry name" value="zf-HC5HC2H"/>
    <property type="match status" value="1"/>
</dbReference>
<feature type="region of interest" description="Disordered" evidence="5">
    <location>
        <begin position="967"/>
        <end position="1203"/>
    </location>
</feature>
<evidence type="ECO:0000313" key="7">
    <source>
        <dbReference type="EMBL" id="KAJ8387137.1"/>
    </source>
</evidence>
<evidence type="ECO:0000259" key="6">
    <source>
        <dbReference type="PROSITE" id="PS51805"/>
    </source>
</evidence>
<dbReference type="GO" id="GO:0005634">
    <property type="term" value="C:nucleus"/>
    <property type="evidence" value="ECO:0007669"/>
    <property type="project" value="TreeGrafter"/>
</dbReference>
<feature type="compositionally biased region" description="Low complexity" evidence="5">
    <location>
        <begin position="1384"/>
        <end position="1395"/>
    </location>
</feature>
<feature type="compositionally biased region" description="Gly residues" evidence="5">
    <location>
        <begin position="38"/>
        <end position="47"/>
    </location>
</feature>
<evidence type="ECO:0000256" key="4">
    <source>
        <dbReference type="ARBA" id="ARBA00022833"/>
    </source>
</evidence>
<feature type="region of interest" description="Disordered" evidence="5">
    <location>
        <begin position="1227"/>
        <end position="1537"/>
    </location>
</feature>